<dbReference type="HOGENOM" id="CLU_078333_0_0_1"/>
<reference evidence="2 3" key="1">
    <citation type="journal article" date="2007" name="Nature">
        <title>Evolution of genes and genomes on the Drosophila phylogeny.</title>
        <authorList>
            <consortium name="Drosophila 12 Genomes Consortium"/>
            <person name="Clark A.G."/>
            <person name="Eisen M.B."/>
            <person name="Smith D.R."/>
            <person name="Bergman C.M."/>
            <person name="Oliver B."/>
            <person name="Markow T.A."/>
            <person name="Kaufman T.C."/>
            <person name="Kellis M."/>
            <person name="Gelbart W."/>
            <person name="Iyer V.N."/>
            <person name="Pollard D.A."/>
            <person name="Sackton T.B."/>
            <person name="Larracuente A.M."/>
            <person name="Singh N.D."/>
            <person name="Abad J.P."/>
            <person name="Abt D.N."/>
            <person name="Adryan B."/>
            <person name="Aguade M."/>
            <person name="Akashi H."/>
            <person name="Anderson W.W."/>
            <person name="Aquadro C.F."/>
            <person name="Ardell D.H."/>
            <person name="Arguello R."/>
            <person name="Artieri C.G."/>
            <person name="Barbash D.A."/>
            <person name="Barker D."/>
            <person name="Barsanti P."/>
            <person name="Batterham P."/>
            <person name="Batzoglou S."/>
            <person name="Begun D."/>
            <person name="Bhutkar A."/>
            <person name="Blanco E."/>
            <person name="Bosak S.A."/>
            <person name="Bradley R.K."/>
            <person name="Brand A.D."/>
            <person name="Brent M.R."/>
            <person name="Brooks A.N."/>
            <person name="Brown R.H."/>
            <person name="Butlin R.K."/>
            <person name="Caggese C."/>
            <person name="Calvi B.R."/>
            <person name="Bernardo de Carvalho A."/>
            <person name="Caspi A."/>
            <person name="Castrezana S."/>
            <person name="Celniker S.E."/>
            <person name="Chang J.L."/>
            <person name="Chapple C."/>
            <person name="Chatterji S."/>
            <person name="Chinwalla A."/>
            <person name="Civetta A."/>
            <person name="Clifton S.W."/>
            <person name="Comeron J.M."/>
            <person name="Costello J.C."/>
            <person name="Coyne J.A."/>
            <person name="Daub J."/>
            <person name="David R.G."/>
            <person name="Delcher A.L."/>
            <person name="Delehaunty K."/>
            <person name="Do C.B."/>
            <person name="Ebling H."/>
            <person name="Edwards K."/>
            <person name="Eickbush T."/>
            <person name="Evans J.D."/>
            <person name="Filipski A."/>
            <person name="Findeiss S."/>
            <person name="Freyhult E."/>
            <person name="Fulton L."/>
            <person name="Fulton R."/>
            <person name="Garcia A.C."/>
            <person name="Gardiner A."/>
            <person name="Garfield D.A."/>
            <person name="Garvin B.E."/>
            <person name="Gibson G."/>
            <person name="Gilbert D."/>
            <person name="Gnerre S."/>
            <person name="Godfrey J."/>
            <person name="Good R."/>
            <person name="Gotea V."/>
            <person name="Gravely B."/>
            <person name="Greenberg A.J."/>
            <person name="Griffiths-Jones S."/>
            <person name="Gross S."/>
            <person name="Guigo R."/>
            <person name="Gustafson E.A."/>
            <person name="Haerty W."/>
            <person name="Hahn M.W."/>
            <person name="Halligan D.L."/>
            <person name="Halpern A.L."/>
            <person name="Halter G.M."/>
            <person name="Han M.V."/>
            <person name="Heger A."/>
            <person name="Hillier L."/>
            <person name="Hinrichs A.S."/>
            <person name="Holmes I."/>
            <person name="Hoskins R.A."/>
            <person name="Hubisz M.J."/>
            <person name="Hultmark D."/>
            <person name="Huntley M.A."/>
            <person name="Jaffe D.B."/>
            <person name="Jagadeeshan S."/>
            <person name="Jeck W.R."/>
            <person name="Johnson J."/>
            <person name="Jones C.D."/>
            <person name="Jordan W.C."/>
            <person name="Karpen G.H."/>
            <person name="Kataoka E."/>
            <person name="Keightley P.D."/>
            <person name="Kheradpour P."/>
            <person name="Kirkness E.F."/>
            <person name="Koerich L.B."/>
            <person name="Kristiansen K."/>
            <person name="Kudrna D."/>
            <person name="Kulathinal R.J."/>
            <person name="Kumar S."/>
            <person name="Kwok R."/>
            <person name="Lander E."/>
            <person name="Langley C.H."/>
            <person name="Lapoint R."/>
            <person name="Lazzaro B.P."/>
            <person name="Lee S.J."/>
            <person name="Levesque L."/>
            <person name="Li R."/>
            <person name="Lin C.F."/>
            <person name="Lin M.F."/>
            <person name="Lindblad-Toh K."/>
            <person name="Llopart A."/>
            <person name="Long M."/>
            <person name="Low L."/>
            <person name="Lozovsky E."/>
            <person name="Lu J."/>
            <person name="Luo M."/>
            <person name="Machado C.A."/>
            <person name="Makalowski W."/>
            <person name="Marzo M."/>
            <person name="Matsuda M."/>
            <person name="Matzkin L."/>
            <person name="McAllister B."/>
            <person name="McBride C.S."/>
            <person name="McKernan B."/>
            <person name="McKernan K."/>
            <person name="Mendez-Lago M."/>
            <person name="Minx P."/>
            <person name="Mollenhauer M.U."/>
            <person name="Montooth K."/>
            <person name="Mount S.M."/>
            <person name="Mu X."/>
            <person name="Myers E."/>
            <person name="Negre B."/>
            <person name="Newfeld S."/>
            <person name="Nielsen R."/>
            <person name="Noor M.A."/>
            <person name="O'Grady P."/>
            <person name="Pachter L."/>
            <person name="Papaceit M."/>
            <person name="Parisi M.J."/>
            <person name="Parisi M."/>
            <person name="Parts L."/>
            <person name="Pedersen J.S."/>
            <person name="Pesole G."/>
            <person name="Phillippy A.M."/>
            <person name="Ponting C.P."/>
            <person name="Pop M."/>
            <person name="Porcelli D."/>
            <person name="Powell J.R."/>
            <person name="Prohaska S."/>
            <person name="Pruitt K."/>
            <person name="Puig M."/>
            <person name="Quesneville H."/>
            <person name="Ram K.R."/>
            <person name="Rand D."/>
            <person name="Rasmussen M.D."/>
            <person name="Reed L.K."/>
            <person name="Reenan R."/>
            <person name="Reily A."/>
            <person name="Remington K.A."/>
            <person name="Rieger T.T."/>
            <person name="Ritchie M.G."/>
            <person name="Robin C."/>
            <person name="Rogers Y.H."/>
            <person name="Rohde C."/>
            <person name="Rozas J."/>
            <person name="Rubenfield M.J."/>
            <person name="Ruiz A."/>
            <person name="Russo S."/>
            <person name="Salzberg S.L."/>
            <person name="Sanchez-Gracia A."/>
            <person name="Saranga D.J."/>
            <person name="Sato H."/>
            <person name="Schaeffer S.W."/>
            <person name="Schatz M.C."/>
            <person name="Schlenke T."/>
            <person name="Schwartz R."/>
            <person name="Segarra C."/>
            <person name="Singh R.S."/>
            <person name="Sirot L."/>
            <person name="Sirota M."/>
            <person name="Sisneros N.B."/>
            <person name="Smith C.D."/>
            <person name="Smith T.F."/>
            <person name="Spieth J."/>
            <person name="Stage D.E."/>
            <person name="Stark A."/>
            <person name="Stephan W."/>
            <person name="Strausberg R.L."/>
            <person name="Strempel S."/>
            <person name="Sturgill D."/>
            <person name="Sutton G."/>
            <person name="Sutton G.G."/>
            <person name="Tao W."/>
            <person name="Teichmann S."/>
            <person name="Tobari Y.N."/>
            <person name="Tomimura Y."/>
            <person name="Tsolas J.M."/>
            <person name="Valente V.L."/>
            <person name="Venter E."/>
            <person name="Venter J.C."/>
            <person name="Vicario S."/>
            <person name="Vieira F.G."/>
            <person name="Vilella A.J."/>
            <person name="Villasante A."/>
            <person name="Walenz B."/>
            <person name="Wang J."/>
            <person name="Wasserman M."/>
            <person name="Watts T."/>
            <person name="Wilson D."/>
            <person name="Wilson R.K."/>
            <person name="Wing R.A."/>
            <person name="Wolfner M.F."/>
            <person name="Wong A."/>
            <person name="Wong G.K."/>
            <person name="Wu C.I."/>
            <person name="Wu G."/>
            <person name="Yamamoto D."/>
            <person name="Yang H.P."/>
            <person name="Yang S.P."/>
            <person name="Yorke J.A."/>
            <person name="Yoshida K."/>
            <person name="Zdobnov E."/>
            <person name="Zhang P."/>
            <person name="Zhang Y."/>
            <person name="Zimin A.V."/>
            <person name="Baldwin J."/>
            <person name="Abdouelleil A."/>
            <person name="Abdulkadir J."/>
            <person name="Abebe A."/>
            <person name="Abera B."/>
            <person name="Abreu J."/>
            <person name="Acer S.C."/>
            <person name="Aftuck L."/>
            <person name="Alexander A."/>
            <person name="An P."/>
            <person name="Anderson E."/>
            <person name="Anderson S."/>
            <person name="Arachi H."/>
            <person name="Azer M."/>
            <person name="Bachantsang P."/>
            <person name="Barry A."/>
            <person name="Bayul T."/>
            <person name="Berlin A."/>
            <person name="Bessette D."/>
            <person name="Bloom T."/>
            <person name="Blye J."/>
            <person name="Boguslavskiy L."/>
            <person name="Bonnet C."/>
            <person name="Boukhgalter B."/>
            <person name="Bourzgui I."/>
            <person name="Brown A."/>
            <person name="Cahill P."/>
            <person name="Channer S."/>
            <person name="Cheshatsang Y."/>
            <person name="Chuda L."/>
            <person name="Citroen M."/>
            <person name="Collymore A."/>
            <person name="Cooke P."/>
            <person name="Costello M."/>
            <person name="D'Aco K."/>
            <person name="Daza R."/>
            <person name="De Haan G."/>
            <person name="DeGray S."/>
            <person name="DeMaso C."/>
            <person name="Dhargay N."/>
            <person name="Dooley K."/>
            <person name="Dooley E."/>
            <person name="Doricent M."/>
            <person name="Dorje P."/>
            <person name="Dorjee K."/>
            <person name="Dupes A."/>
            <person name="Elong R."/>
            <person name="Falk J."/>
            <person name="Farina A."/>
            <person name="Faro S."/>
            <person name="Ferguson D."/>
            <person name="Fisher S."/>
            <person name="Foley C.D."/>
            <person name="Franke A."/>
            <person name="Friedrich D."/>
            <person name="Gadbois L."/>
            <person name="Gearin G."/>
            <person name="Gearin C.R."/>
            <person name="Giannoukos G."/>
            <person name="Goode T."/>
            <person name="Graham J."/>
            <person name="Grandbois E."/>
            <person name="Grewal S."/>
            <person name="Gyaltsen K."/>
            <person name="Hafez N."/>
            <person name="Hagos B."/>
            <person name="Hall J."/>
            <person name="Henson C."/>
            <person name="Hollinger A."/>
            <person name="Honan T."/>
            <person name="Huard M.D."/>
            <person name="Hughes L."/>
            <person name="Hurhula B."/>
            <person name="Husby M.E."/>
            <person name="Kamat A."/>
            <person name="Kanga B."/>
            <person name="Kashin S."/>
            <person name="Khazanovich D."/>
            <person name="Kisner P."/>
            <person name="Lance K."/>
            <person name="Lara M."/>
            <person name="Lee W."/>
            <person name="Lennon N."/>
            <person name="Letendre F."/>
            <person name="LeVine R."/>
            <person name="Lipovsky A."/>
            <person name="Liu X."/>
            <person name="Liu J."/>
            <person name="Liu S."/>
            <person name="Lokyitsang T."/>
            <person name="Lokyitsang Y."/>
            <person name="Lubonja R."/>
            <person name="Lui A."/>
            <person name="MacDonald P."/>
            <person name="Magnisalis V."/>
            <person name="Maru K."/>
            <person name="Matthews C."/>
            <person name="McCusker W."/>
            <person name="McDonough S."/>
            <person name="Mehta T."/>
            <person name="Meldrim J."/>
            <person name="Meneus L."/>
            <person name="Mihai O."/>
            <person name="Mihalev A."/>
            <person name="Mihova T."/>
            <person name="Mittelman R."/>
            <person name="Mlenga V."/>
            <person name="Montmayeur A."/>
            <person name="Mulrain L."/>
            <person name="Navidi A."/>
            <person name="Naylor J."/>
            <person name="Negash T."/>
            <person name="Nguyen T."/>
            <person name="Nguyen N."/>
            <person name="Nicol R."/>
            <person name="Norbu C."/>
            <person name="Norbu N."/>
            <person name="Novod N."/>
            <person name="O'Neill B."/>
            <person name="Osman S."/>
            <person name="Markiewicz E."/>
            <person name="Oyono O.L."/>
            <person name="Patti C."/>
            <person name="Phunkhang P."/>
            <person name="Pierre F."/>
            <person name="Priest M."/>
            <person name="Raghuraman S."/>
            <person name="Rege F."/>
            <person name="Reyes R."/>
            <person name="Rise C."/>
            <person name="Rogov P."/>
            <person name="Ross K."/>
            <person name="Ryan E."/>
            <person name="Settipalli S."/>
            <person name="Shea T."/>
            <person name="Sherpa N."/>
            <person name="Shi L."/>
            <person name="Shih D."/>
            <person name="Sparrow T."/>
            <person name="Spaulding J."/>
            <person name="Stalker J."/>
            <person name="Stange-Thomann N."/>
            <person name="Stavropoulos S."/>
            <person name="Stone C."/>
            <person name="Strader C."/>
            <person name="Tesfaye S."/>
            <person name="Thomson T."/>
            <person name="Thoulutsang Y."/>
            <person name="Thoulutsang D."/>
            <person name="Topham K."/>
            <person name="Topping I."/>
            <person name="Tsamla T."/>
            <person name="Vassiliev H."/>
            <person name="Vo A."/>
            <person name="Wangchuk T."/>
            <person name="Wangdi T."/>
            <person name="Weiand M."/>
            <person name="Wilkinson J."/>
            <person name="Wilson A."/>
            <person name="Yadav S."/>
            <person name="Young G."/>
            <person name="Yu Q."/>
            <person name="Zembek L."/>
            <person name="Zhong D."/>
            <person name="Zimmer A."/>
            <person name="Zwirko Z."/>
            <person name="Jaffe D.B."/>
            <person name="Alvarez P."/>
            <person name="Brockman W."/>
            <person name="Butler J."/>
            <person name="Chin C."/>
            <person name="Gnerre S."/>
            <person name="Grabherr M."/>
            <person name="Kleber M."/>
            <person name="Mauceli E."/>
            <person name="MacCallum I."/>
        </authorList>
    </citation>
    <scope>NUCLEOTIDE SEQUENCE [LARGE SCALE GENOMIC DNA]</scope>
    <source>
        <strain evidence="3">Tucson 15010-1051.87</strain>
    </source>
</reference>
<evidence type="ECO:0000313" key="3">
    <source>
        <dbReference type="Proteomes" id="UP000008792"/>
    </source>
</evidence>
<dbReference type="PANTHER" id="PTHR21838:SF2">
    <property type="entry name" value="COILED-COIL DOMAIN-CONTAINING PROTEIN 137"/>
    <property type="match status" value="1"/>
</dbReference>
<name>B4MCY2_DROVI</name>
<dbReference type="InParanoid" id="B4MCY2"/>
<feature type="region of interest" description="Disordered" evidence="1">
    <location>
        <begin position="159"/>
        <end position="184"/>
    </location>
</feature>
<feature type="compositionally biased region" description="Basic and acidic residues" evidence="1">
    <location>
        <begin position="301"/>
        <end position="327"/>
    </location>
</feature>
<dbReference type="EMBL" id="CH940660">
    <property type="protein sequence ID" value="EDW58054.1"/>
    <property type="molecule type" value="Genomic_DNA"/>
</dbReference>
<gene>
    <name evidence="2" type="primary">Dvir\GJ15329</name>
    <name evidence="2" type="ORF">Dvir_GJ15329</name>
</gene>
<organism evidence="2 3">
    <name type="scientific">Drosophila virilis</name>
    <name type="common">Fruit fly</name>
    <dbReference type="NCBI Taxonomy" id="7244"/>
    <lineage>
        <taxon>Eukaryota</taxon>
        <taxon>Metazoa</taxon>
        <taxon>Ecdysozoa</taxon>
        <taxon>Arthropoda</taxon>
        <taxon>Hexapoda</taxon>
        <taxon>Insecta</taxon>
        <taxon>Pterygota</taxon>
        <taxon>Neoptera</taxon>
        <taxon>Endopterygota</taxon>
        <taxon>Diptera</taxon>
        <taxon>Brachycera</taxon>
        <taxon>Muscomorpha</taxon>
        <taxon>Ephydroidea</taxon>
        <taxon>Drosophilidae</taxon>
        <taxon>Drosophila</taxon>
    </lineage>
</organism>
<sequence>MARKRKIPVRKHHGIRDPLKQIEQKEKKLANVTNNPPTQNEEQRASHNFKQFKRIADAAKAGKKIKIGSIGKEDKPKAPKTKKTQPAAAGGQKSTKIKQFDNETNDEYLRRVNRITSASVREAQYEAKYGVSVIRNPTTGEITVQKRPKNEIDELLKQKQKERHNLKNGRRKPNKVVKPGMDAKTRKELIKRAFKEAEEEKELEDGPLPEYKQDVFKFGEIVHGPPSLKTLPRKASKTETVPRPGRKSNLLLKSLLDKEAPASIASPQNAAASKQKAASTPTKLQLKGKRKDLPAATRNMLEGERTKMVDLYRQLKKEQNESRQRQL</sequence>
<feature type="compositionally biased region" description="Basic residues" evidence="1">
    <location>
        <begin position="166"/>
        <end position="175"/>
    </location>
</feature>
<dbReference type="AlphaFoldDB" id="B4MCY2"/>
<dbReference type="KEGG" id="dvi:6635445"/>
<protein>
    <recommendedName>
        <fullName evidence="4">Coiled-coil domain-containing protein 137</fullName>
    </recommendedName>
</protein>
<feature type="region of interest" description="Disordered" evidence="1">
    <location>
        <begin position="222"/>
        <end position="249"/>
    </location>
</feature>
<dbReference type="InterPro" id="IPR026680">
    <property type="entry name" value="CCDC137"/>
</dbReference>
<feature type="region of interest" description="Disordered" evidence="1">
    <location>
        <begin position="63"/>
        <end position="102"/>
    </location>
</feature>
<evidence type="ECO:0000256" key="1">
    <source>
        <dbReference type="SAM" id="MobiDB-lite"/>
    </source>
</evidence>
<dbReference type="GO" id="GO:0005634">
    <property type="term" value="C:nucleus"/>
    <property type="evidence" value="ECO:0007669"/>
    <property type="project" value="TreeGrafter"/>
</dbReference>
<feature type="region of interest" description="Disordered" evidence="1">
    <location>
        <begin position="262"/>
        <end position="327"/>
    </location>
</feature>
<dbReference type="PhylomeDB" id="B4MCY2"/>
<feature type="compositionally biased region" description="Low complexity" evidence="1">
    <location>
        <begin position="265"/>
        <end position="283"/>
    </location>
</feature>
<proteinExistence type="predicted"/>
<dbReference type="PANTHER" id="PTHR21838">
    <property type="entry name" value="COILED-COIL DOMAIN-CONTAINING PROTEIN 137"/>
    <property type="match status" value="1"/>
</dbReference>
<dbReference type="Proteomes" id="UP000008792">
    <property type="component" value="Unassembled WGS sequence"/>
</dbReference>
<evidence type="ECO:0000313" key="2">
    <source>
        <dbReference type="EMBL" id="EDW58054.1"/>
    </source>
</evidence>
<evidence type="ECO:0008006" key="4">
    <source>
        <dbReference type="Google" id="ProtNLM"/>
    </source>
</evidence>
<dbReference type="eggNOG" id="ENOG502S3EI">
    <property type="taxonomic scope" value="Eukaryota"/>
</dbReference>
<dbReference type="OrthoDB" id="5876637at2759"/>
<accession>B4MCY2</accession>
<keyword evidence="3" id="KW-1185">Reference proteome</keyword>
<dbReference type="OMA" id="HHGVRDP"/>
<dbReference type="FunCoup" id="B4MCY2">
    <property type="interactions" value="1467"/>
</dbReference>